<proteinExistence type="predicted"/>
<organism evidence="3 4">
    <name type="scientific">Cytobacillus spartinae</name>
    <dbReference type="NCBI Taxonomy" id="3299023"/>
    <lineage>
        <taxon>Bacteria</taxon>
        <taxon>Bacillati</taxon>
        <taxon>Bacillota</taxon>
        <taxon>Bacilli</taxon>
        <taxon>Bacillales</taxon>
        <taxon>Bacillaceae</taxon>
        <taxon>Cytobacillus</taxon>
    </lineage>
</organism>
<evidence type="ECO:0000313" key="4">
    <source>
        <dbReference type="Proteomes" id="UP001601059"/>
    </source>
</evidence>
<feature type="signal peptide" evidence="2">
    <location>
        <begin position="1"/>
        <end position="21"/>
    </location>
</feature>
<evidence type="ECO:0000256" key="1">
    <source>
        <dbReference type="SAM" id="MobiDB-lite"/>
    </source>
</evidence>
<protein>
    <recommendedName>
        <fullName evidence="5">Lipoprotein</fullName>
    </recommendedName>
</protein>
<keyword evidence="2" id="KW-0732">Signal</keyword>
<comment type="caution">
    <text evidence="3">The sequence shown here is derived from an EMBL/GenBank/DDBJ whole genome shotgun (WGS) entry which is preliminary data.</text>
</comment>
<keyword evidence="4" id="KW-1185">Reference proteome</keyword>
<evidence type="ECO:0000256" key="2">
    <source>
        <dbReference type="SAM" id="SignalP"/>
    </source>
</evidence>
<feature type="region of interest" description="Disordered" evidence="1">
    <location>
        <begin position="53"/>
        <end position="93"/>
    </location>
</feature>
<sequence>MLKKWFCLIFIGCFVSLYLTGCNLGNNDTFEPEEIHYTPVRYNPVNNINDDNNLRGGDLELAPTNVKAPGEADTSIPMNEVKPEFDEEESVEH</sequence>
<gene>
    <name evidence="3" type="ORF">ACFYKX_05605</name>
</gene>
<dbReference type="RefSeq" id="WP_389358858.1">
    <property type="nucleotide sequence ID" value="NZ_JBIACK010000001.1"/>
</dbReference>
<name>A0ABW6KAZ7_9BACI</name>
<reference evidence="3 4" key="1">
    <citation type="submission" date="2024-08" db="EMBL/GenBank/DDBJ databases">
        <title>Two novel Cytobacillus novel species.</title>
        <authorList>
            <person name="Liu G."/>
        </authorList>
    </citation>
    <scope>NUCLEOTIDE SEQUENCE [LARGE SCALE GENOMIC DNA]</scope>
    <source>
        <strain evidence="3 4">FJAT-54145</strain>
    </source>
</reference>
<evidence type="ECO:0008006" key="5">
    <source>
        <dbReference type="Google" id="ProtNLM"/>
    </source>
</evidence>
<feature type="chain" id="PRO_5046834317" description="Lipoprotein" evidence="2">
    <location>
        <begin position="22"/>
        <end position="93"/>
    </location>
</feature>
<accession>A0ABW6KAZ7</accession>
<evidence type="ECO:0000313" key="3">
    <source>
        <dbReference type="EMBL" id="MFE8700098.1"/>
    </source>
</evidence>
<dbReference type="EMBL" id="JBIACK010000001">
    <property type="protein sequence ID" value="MFE8700098.1"/>
    <property type="molecule type" value="Genomic_DNA"/>
</dbReference>
<dbReference type="Proteomes" id="UP001601059">
    <property type="component" value="Unassembled WGS sequence"/>
</dbReference>